<dbReference type="RefSeq" id="WP_025512920.1">
    <property type="nucleotide sequence ID" value="NZ_CP016340.1"/>
</dbReference>
<dbReference type="EMBL" id="LT546645">
    <property type="protein sequence ID" value="SAI69927.1"/>
    <property type="molecule type" value="Genomic_DNA"/>
</dbReference>
<dbReference type="GeneID" id="56590735"/>
<dbReference type="PRINTS" id="PR00039">
    <property type="entry name" value="HTHLYSR"/>
</dbReference>
<dbReference type="Pfam" id="PF03466">
    <property type="entry name" value="LysR_substrate"/>
    <property type="match status" value="1"/>
</dbReference>
<name>A0A157PLT3_9BORD</name>
<keyword evidence="4" id="KW-0804">Transcription</keyword>
<evidence type="ECO:0000256" key="1">
    <source>
        <dbReference type="ARBA" id="ARBA00009437"/>
    </source>
</evidence>
<reference evidence="6 7" key="1">
    <citation type="submission" date="2016-04" db="EMBL/GenBank/DDBJ databases">
        <authorList>
            <consortium name="Pathogen Informatics"/>
        </authorList>
    </citation>
    <scope>NUCLEOTIDE SEQUENCE [LARGE SCALE GENOMIC DNA]</scope>
    <source>
        <strain evidence="6 7">H044680328</strain>
    </source>
</reference>
<protein>
    <submittedName>
        <fullName evidence="6">LysR family transcriptional regulator</fullName>
    </submittedName>
</protein>
<dbReference type="GO" id="GO:0006351">
    <property type="term" value="P:DNA-templated transcription"/>
    <property type="evidence" value="ECO:0007669"/>
    <property type="project" value="TreeGrafter"/>
</dbReference>
<dbReference type="eggNOG" id="COG0583">
    <property type="taxonomic scope" value="Bacteria"/>
</dbReference>
<evidence type="ECO:0000313" key="6">
    <source>
        <dbReference type="EMBL" id="SAI69927.1"/>
    </source>
</evidence>
<feature type="domain" description="HTH lysR-type" evidence="5">
    <location>
        <begin position="7"/>
        <end position="64"/>
    </location>
</feature>
<dbReference type="PATRIC" id="fig|123899.6.peg.1982"/>
<dbReference type="InterPro" id="IPR005119">
    <property type="entry name" value="LysR_subst-bd"/>
</dbReference>
<dbReference type="PANTHER" id="PTHR30537:SF26">
    <property type="entry name" value="GLYCINE CLEAVAGE SYSTEM TRANSCRIPTIONAL ACTIVATOR"/>
    <property type="match status" value="1"/>
</dbReference>
<sequence length="305" mass="34139">MRRIRTPSMAALSAFEAAARHESFTLAARELSLTESAVSRQIGLLEESLNVSLFTRVKQRVVLTRSGRLYSEQVRDALRALERDTMSIAAHGSGKGNLELAVLPTFAVEWLIPRLPAFYARYPAIRINMGVRSHPFSFEEEHFDAAIHHGKAIWPHSSLDLLFGERMIVVARRDLIGESPLEPADLLRFPLLYSTTRPESWRQWFEAAGLADEPRAAQSAGFELQSMVVRAAESGLGVGLVPEFFVPQAAWNNGLVRAHPLSLPAEDSYHLVIPNDMRDKSPVQCFRDWIIDEAKRFAADLNLPA</sequence>
<dbReference type="GO" id="GO:0003700">
    <property type="term" value="F:DNA-binding transcription factor activity"/>
    <property type="evidence" value="ECO:0007669"/>
    <property type="project" value="InterPro"/>
</dbReference>
<dbReference type="OrthoDB" id="9178397at2"/>
<dbReference type="SUPFAM" id="SSF46785">
    <property type="entry name" value="Winged helix' DNA-binding domain"/>
    <property type="match status" value="1"/>
</dbReference>
<gene>
    <name evidence="6" type="primary">gcvA_10</name>
    <name evidence="6" type="ORF">SAMEA3906487_01989</name>
</gene>
<dbReference type="FunFam" id="1.10.10.10:FF:000001">
    <property type="entry name" value="LysR family transcriptional regulator"/>
    <property type="match status" value="1"/>
</dbReference>
<dbReference type="InterPro" id="IPR036390">
    <property type="entry name" value="WH_DNA-bd_sf"/>
</dbReference>
<dbReference type="AlphaFoldDB" id="A0A157PLT3"/>
<dbReference type="PROSITE" id="PS50931">
    <property type="entry name" value="HTH_LYSR"/>
    <property type="match status" value="1"/>
</dbReference>
<dbReference type="PANTHER" id="PTHR30537">
    <property type="entry name" value="HTH-TYPE TRANSCRIPTIONAL REGULATOR"/>
    <property type="match status" value="1"/>
</dbReference>
<dbReference type="InterPro" id="IPR000847">
    <property type="entry name" value="LysR_HTH_N"/>
</dbReference>
<dbReference type="STRING" id="123899.SAMEA3906487_01989"/>
<dbReference type="KEGG" id="btrm:SAMEA390648701989"/>
<organism evidence="6 7">
    <name type="scientific">Bordetella trematum</name>
    <dbReference type="NCBI Taxonomy" id="123899"/>
    <lineage>
        <taxon>Bacteria</taxon>
        <taxon>Pseudomonadati</taxon>
        <taxon>Pseudomonadota</taxon>
        <taxon>Betaproteobacteria</taxon>
        <taxon>Burkholderiales</taxon>
        <taxon>Alcaligenaceae</taxon>
        <taxon>Bordetella</taxon>
    </lineage>
</organism>
<proteinExistence type="inferred from homology"/>
<keyword evidence="3" id="KW-0238">DNA-binding</keyword>
<accession>A0A157PLT3</accession>
<dbReference type="SUPFAM" id="SSF53850">
    <property type="entry name" value="Periplasmic binding protein-like II"/>
    <property type="match status" value="1"/>
</dbReference>
<dbReference type="Proteomes" id="UP000076825">
    <property type="component" value="Chromosome 1"/>
</dbReference>
<dbReference type="Gene3D" id="1.10.10.10">
    <property type="entry name" value="Winged helix-like DNA-binding domain superfamily/Winged helix DNA-binding domain"/>
    <property type="match status" value="1"/>
</dbReference>
<dbReference type="Pfam" id="PF00126">
    <property type="entry name" value="HTH_1"/>
    <property type="match status" value="1"/>
</dbReference>
<dbReference type="Gene3D" id="3.40.190.10">
    <property type="entry name" value="Periplasmic binding protein-like II"/>
    <property type="match status" value="2"/>
</dbReference>
<comment type="similarity">
    <text evidence="1">Belongs to the LysR transcriptional regulatory family.</text>
</comment>
<keyword evidence="7" id="KW-1185">Reference proteome</keyword>
<dbReference type="InterPro" id="IPR058163">
    <property type="entry name" value="LysR-type_TF_proteobact-type"/>
</dbReference>
<evidence type="ECO:0000313" key="7">
    <source>
        <dbReference type="Proteomes" id="UP000076825"/>
    </source>
</evidence>
<evidence type="ECO:0000259" key="5">
    <source>
        <dbReference type="PROSITE" id="PS50931"/>
    </source>
</evidence>
<evidence type="ECO:0000256" key="4">
    <source>
        <dbReference type="ARBA" id="ARBA00023163"/>
    </source>
</evidence>
<evidence type="ECO:0000256" key="2">
    <source>
        <dbReference type="ARBA" id="ARBA00023015"/>
    </source>
</evidence>
<dbReference type="InterPro" id="IPR036388">
    <property type="entry name" value="WH-like_DNA-bd_sf"/>
</dbReference>
<keyword evidence="2" id="KW-0805">Transcription regulation</keyword>
<evidence type="ECO:0000256" key="3">
    <source>
        <dbReference type="ARBA" id="ARBA00023125"/>
    </source>
</evidence>
<dbReference type="GO" id="GO:0043565">
    <property type="term" value="F:sequence-specific DNA binding"/>
    <property type="evidence" value="ECO:0007669"/>
    <property type="project" value="TreeGrafter"/>
</dbReference>